<reference evidence="2 5" key="2">
    <citation type="submission" date="2016-07" db="EMBL/GenBank/DDBJ databases">
        <title>Complete genome sequences of Bordetella pseudohinzii.</title>
        <authorList>
            <person name="Spilker T."/>
            <person name="Darrah R."/>
            <person name="LiPuma J.J."/>
        </authorList>
    </citation>
    <scope>NUCLEOTIDE SEQUENCE [LARGE SCALE GENOMIC DNA]</scope>
    <source>
        <strain evidence="2 5">HI4681</strain>
    </source>
</reference>
<dbReference type="Proteomes" id="UP000092950">
    <property type="component" value="Chromosome"/>
</dbReference>
<proteinExistence type="predicted"/>
<protein>
    <submittedName>
        <fullName evidence="3">Uncharacterized protein</fullName>
    </submittedName>
</protein>
<evidence type="ECO:0000313" key="3">
    <source>
        <dbReference type="EMBL" id="CUI53768.1"/>
    </source>
</evidence>
<evidence type="ECO:0000256" key="1">
    <source>
        <dbReference type="SAM" id="Coils"/>
    </source>
</evidence>
<name>A0A0J6BWE9_9BORD</name>
<accession>A0A0M7DK28</accession>
<dbReference type="KEGG" id="bpdz:BBN53_03525"/>
<dbReference type="EMBL" id="CYTV01000002">
    <property type="protein sequence ID" value="CUI53768.1"/>
    <property type="molecule type" value="Genomic_DNA"/>
</dbReference>
<evidence type="ECO:0000313" key="4">
    <source>
        <dbReference type="Proteomes" id="UP000053096"/>
    </source>
</evidence>
<accession>A0A0J6BWE9</accession>
<gene>
    <name evidence="2" type="ORF">BBN53_03525</name>
    <name evidence="3" type="ORF">ERS370011_01034</name>
</gene>
<feature type="coiled-coil region" evidence="1">
    <location>
        <begin position="297"/>
        <end position="387"/>
    </location>
</feature>
<evidence type="ECO:0000313" key="2">
    <source>
        <dbReference type="EMBL" id="ANY15041.1"/>
    </source>
</evidence>
<evidence type="ECO:0000313" key="5">
    <source>
        <dbReference type="Proteomes" id="UP000092950"/>
    </source>
</evidence>
<sequence length="728" mass="82138">MENSTISLPKWDGAPGAGTIEELQQENALLFEQLHVLQEELELRAAASAAKQAGVPVTVLQFVDEQTPEVIAENLRYRAALDARQEMRRLESQQALADRLGSILLEGSESLSSMFGIPGRLMNVWRRERKKLPPKEYGGKSFEKVLAAYQEGGLQAVEQLLASVTTSSAIQANAWTAVARSLMHSDPTGAVEFARRACALEPQPFRFKWLAFRLYEAGSVVEAEALLDALPANTPFSDSEERLASRARYEAKAARLNEARKQLNYSERRRQIEERFKALDQCIREQAELIAECGRTIDSLKRIQAELELERNAVAERHAEKSSLAADRGGVIDALEKKIVHLESECAEWRRRDAEHIQQRSGQQELIESLRRTQVALEEQNASLHEQYSEQMELAAARGHIAGKPLSRALGLETEDISLESLRNCWTLQEEPVCVEVASGEEVDIALTAAREHVTRLLRARAVQIQAQQEAHLTSLAQQLASLEKEHAALLQRQAAQSRLMAVRDQDIHALRVSVARHEADRTALLEAHAGRVSDLSQLVRKVEGRAVKLEEVNASLQQQLAECEERIRERERAIDLLKGELLRQEEVRRALLAENEEQQQSILERNRLVEQIQTLQATMEQELSGTRVRADEQGRFIVERDRVIEAYKVAEAQWERDKTGLIEQVSEQAALADERGKRIGVLEEQLELRQAMSSELSSRQEGMHEELVRAEAQIDFIKDMLLRGSRP</sequence>
<dbReference type="AlphaFoldDB" id="A0A0J6BWE9"/>
<organism evidence="3 4">
    <name type="scientific">Bordetella pseudohinzii</name>
    <dbReference type="NCBI Taxonomy" id="1331258"/>
    <lineage>
        <taxon>Bacteria</taxon>
        <taxon>Pseudomonadati</taxon>
        <taxon>Pseudomonadota</taxon>
        <taxon>Betaproteobacteria</taxon>
        <taxon>Burkholderiales</taxon>
        <taxon>Alcaligenaceae</taxon>
        <taxon>Bordetella</taxon>
    </lineage>
</organism>
<dbReference type="RefSeq" id="WP_043215226.1">
    <property type="nucleotide sequence ID" value="NZ_CAJGUP010000200.1"/>
</dbReference>
<reference evidence="3 4" key="1">
    <citation type="submission" date="2015-09" db="EMBL/GenBank/DDBJ databases">
        <authorList>
            <person name="Jackson K.R."/>
            <person name="Lunt B.L."/>
            <person name="Fisher J.N.B."/>
            <person name="Gardner A.V."/>
            <person name="Bailey M.E."/>
            <person name="Deus L.M."/>
            <person name="Earl A.S."/>
            <person name="Gibby P.D."/>
            <person name="Hartmann K.A."/>
            <person name="Liu J.E."/>
            <person name="Manci A.M."/>
            <person name="Nielsen D.A."/>
            <person name="Solomon M.B."/>
            <person name="Breakwell D.P."/>
            <person name="Burnett S.H."/>
            <person name="Grose J.H."/>
        </authorList>
    </citation>
    <scope>NUCLEOTIDE SEQUENCE [LARGE SCALE GENOMIC DNA]</scope>
    <source>
        <strain evidence="3 4">2789STDY5608636</strain>
    </source>
</reference>
<feature type="coiled-coil region" evidence="1">
    <location>
        <begin position="540"/>
        <end position="581"/>
    </location>
</feature>
<dbReference type="EMBL" id="CP016440">
    <property type="protein sequence ID" value="ANY15041.1"/>
    <property type="molecule type" value="Genomic_DNA"/>
</dbReference>
<keyword evidence="5" id="KW-1185">Reference proteome</keyword>
<dbReference type="OrthoDB" id="823440at2"/>
<dbReference type="Proteomes" id="UP000053096">
    <property type="component" value="Unassembled WGS sequence"/>
</dbReference>
<feature type="coiled-coil region" evidence="1">
    <location>
        <begin position="466"/>
        <end position="493"/>
    </location>
</feature>
<keyword evidence="1" id="KW-0175">Coiled coil</keyword>